<keyword evidence="2" id="KW-1133">Transmembrane helix</keyword>
<feature type="region of interest" description="Disordered" evidence="1">
    <location>
        <begin position="751"/>
        <end position="771"/>
    </location>
</feature>
<keyword evidence="2" id="KW-0472">Membrane</keyword>
<dbReference type="EMBL" id="PVMZ01000001">
    <property type="protein sequence ID" value="PRX25628.1"/>
    <property type="molecule type" value="Genomic_DNA"/>
</dbReference>
<feature type="transmembrane region" description="Helical" evidence="2">
    <location>
        <begin position="1223"/>
        <end position="1243"/>
    </location>
</feature>
<evidence type="ECO:0000313" key="3">
    <source>
        <dbReference type="EMBL" id="PRX25628.1"/>
    </source>
</evidence>
<dbReference type="InterPro" id="IPR027417">
    <property type="entry name" value="P-loop_NTPase"/>
</dbReference>
<feature type="compositionally biased region" description="Acidic residues" evidence="1">
    <location>
        <begin position="753"/>
        <end position="764"/>
    </location>
</feature>
<feature type="transmembrane region" description="Helical" evidence="2">
    <location>
        <begin position="1186"/>
        <end position="1203"/>
    </location>
</feature>
<sequence>MPTRPHRAPRYWRSRRHDGPQIDVDAALAYDRADIAGVVRLPDVVRHRCVVLLGPPGGGKTTELKALVSTWGANAALVEVGRSSTEDGLRGRIAKALGKQSAPEPRLLALDATDESPLIPRVLAGAIEEALEGLPSDVHVAVSCRSAGWLPGVELVLRQQFDLVEIYDLVPLVDTDIEEFARSAGVDGRYFLDELRRSGIVDLARNPVELVFLVEEFAASSADPPSLPGSQAELYGAVCRRRVREPNELRRNPLLPHEERRYLADAGVLALVALFSGCSTFVLEGEGGPEDLTADDCLPQSPQQHFTEVLATRLFDGAGPQLMRFEHQMLAEYLAANHIVSTGITLDCVNELLGGEQGLLAPQVQAIAAWLAALAPERFGALIERDPAAFIRSRVELIDPGYRQVLVDSLLRLAGRSEFLQYSTHELGGLTYDGIDRRLQDVWSNQTSGTDARVLAVLIARRNNRYGLSATLASLSVDASQPTSVRVAAGYGVLDFADPLDVAALTRLLDVPAEADEDDELFGLGLRALRRGGAPLQDVLWRLRDERNADLVGSYSTFLRLDLPDILRESTLSTEELRESLNWVEDVTVRMSPGMPPLRGLAGQTEELRDEILITGLSRLQEPEMFAAVINVVVARLEHRHRLFDSRNAVLPELSRQSRRDLVAVLHNRLDGSATWAFRGVGLLDAEDLPWVVMNGAMAATSEDAERWRPWTLMLFDRERPEHRSVLAAVPGNTPFAELIARPLLRPVKPVPEDLDLESDDEAESPPTDSQLLTNLLDGLQLPQERAFLIFCHYIRHIGEAGQPPKLPQVRITDLRGWSLLSAEQQAAAVAAAKGYLQVATENGQNLLGTGRSNRGAYTGVQAMVLLADLGKTPDLETSRWQFWVPALVGGPFFGPDEEPLQIPMKWVNDRAHDSLLAAILTEVAGRPGAGQVVLRRVAPLLTAQDGAWLGQLITSDVTDTASAAVAYEVLAKLDSEAALALFGEQLGLAEANSLKAGRLASSAIHILGARAWPPLRDAMVKSPALAKEIVESLAEDASLDLAMLDEKQQVEFWQVVEELFPSADDPNVSGAHIVSLRERIGDIRDRLLMTLAERGTPAAVAELEQLVLLYPDTPKFRYLAARARITAAREAWTPLTPSEVLAKLTPPKDEPVKMLSVRAVMAILIGIFIGVVISTALWQREGLESSIWLAALAATCTLALGAMPRSSPKASKTRRWAVREPYATAMCALIPAAVLLLVVAYAESSKPSNGTAEPTSSTSVTKPAPTLVSSEPAVTTRPSAQVTISVTDAAPGSTLNVQGSGYISGEEVRVELFAGGNLRKFDGPYLLAAPVADANGTLAVTAVTVPDEICCAGATVQLTATGVKSHRTGERHTVTLTG</sequence>
<dbReference type="SUPFAM" id="SSF52540">
    <property type="entry name" value="P-loop containing nucleoside triphosphate hydrolases"/>
    <property type="match status" value="1"/>
</dbReference>
<evidence type="ECO:0000256" key="2">
    <source>
        <dbReference type="SAM" id="Phobius"/>
    </source>
</evidence>
<keyword evidence="4" id="KW-1185">Reference proteome</keyword>
<protein>
    <submittedName>
        <fullName evidence="3">Uncharacterized protein</fullName>
    </submittedName>
</protein>
<organism evidence="3 4">
    <name type="scientific">Actinoplanes italicus</name>
    <dbReference type="NCBI Taxonomy" id="113567"/>
    <lineage>
        <taxon>Bacteria</taxon>
        <taxon>Bacillati</taxon>
        <taxon>Actinomycetota</taxon>
        <taxon>Actinomycetes</taxon>
        <taxon>Micromonosporales</taxon>
        <taxon>Micromonosporaceae</taxon>
        <taxon>Actinoplanes</taxon>
    </lineage>
</organism>
<dbReference type="Proteomes" id="UP000239415">
    <property type="component" value="Unassembled WGS sequence"/>
</dbReference>
<reference evidence="3 4" key="1">
    <citation type="submission" date="2018-03" db="EMBL/GenBank/DDBJ databases">
        <title>Genomic Encyclopedia of Archaeal and Bacterial Type Strains, Phase II (KMG-II): from individual species to whole genera.</title>
        <authorList>
            <person name="Goeker M."/>
        </authorList>
    </citation>
    <scope>NUCLEOTIDE SEQUENCE [LARGE SCALE GENOMIC DNA]</scope>
    <source>
        <strain evidence="3 4">DSM 43146</strain>
    </source>
</reference>
<feature type="transmembrane region" description="Helical" evidence="2">
    <location>
        <begin position="1160"/>
        <end position="1180"/>
    </location>
</feature>
<accession>A0A2T0KPH1</accession>
<gene>
    <name evidence="3" type="ORF">CLV67_101345</name>
</gene>
<evidence type="ECO:0000313" key="4">
    <source>
        <dbReference type="Proteomes" id="UP000239415"/>
    </source>
</evidence>
<feature type="region of interest" description="Disordered" evidence="1">
    <location>
        <begin position="1248"/>
        <end position="1277"/>
    </location>
</feature>
<evidence type="ECO:0000256" key="1">
    <source>
        <dbReference type="SAM" id="MobiDB-lite"/>
    </source>
</evidence>
<proteinExistence type="predicted"/>
<name>A0A2T0KPH1_9ACTN</name>
<comment type="caution">
    <text evidence="3">The sequence shown here is derived from an EMBL/GenBank/DDBJ whole genome shotgun (WGS) entry which is preliminary data.</text>
</comment>
<keyword evidence="2" id="KW-0812">Transmembrane</keyword>